<evidence type="ECO:0000313" key="7">
    <source>
        <dbReference type="Proteomes" id="UP000290900"/>
    </source>
</evidence>
<dbReference type="PANTHER" id="PTHR10715">
    <property type="entry name" value="60S RIBOSOMAL PROTEIN L6"/>
    <property type="match status" value="1"/>
</dbReference>
<name>A0A448YNL9_BRENA</name>
<dbReference type="InParanoid" id="A0A448YNL9"/>
<dbReference type="SUPFAM" id="SSF50104">
    <property type="entry name" value="Translation proteins SH3-like domain"/>
    <property type="match status" value="1"/>
</dbReference>
<dbReference type="Proteomes" id="UP000290900">
    <property type="component" value="Unassembled WGS sequence"/>
</dbReference>
<dbReference type="GO" id="GO:0022625">
    <property type="term" value="C:cytosolic large ribosomal subunit"/>
    <property type="evidence" value="ECO:0007669"/>
    <property type="project" value="TreeGrafter"/>
</dbReference>
<dbReference type="AlphaFoldDB" id="A0A448YNL9"/>
<dbReference type="Gene3D" id="2.30.30.30">
    <property type="match status" value="1"/>
</dbReference>
<dbReference type="GO" id="GO:0003723">
    <property type="term" value="F:RNA binding"/>
    <property type="evidence" value="ECO:0007669"/>
    <property type="project" value="TreeGrafter"/>
</dbReference>
<keyword evidence="3 4" id="KW-0687">Ribonucleoprotein</keyword>
<evidence type="ECO:0000256" key="4">
    <source>
        <dbReference type="RuleBase" id="RU000662"/>
    </source>
</evidence>
<feature type="region of interest" description="Disordered" evidence="5">
    <location>
        <begin position="1"/>
        <end position="28"/>
    </location>
</feature>
<dbReference type="GO" id="GO:0002181">
    <property type="term" value="P:cytoplasmic translation"/>
    <property type="evidence" value="ECO:0007669"/>
    <property type="project" value="TreeGrafter"/>
</dbReference>
<comment type="similarity">
    <text evidence="1 4">Belongs to the eukaryotic ribosomal protein eL6 family.</text>
</comment>
<dbReference type="EMBL" id="CAACVR010000023">
    <property type="protein sequence ID" value="VEU22477.1"/>
    <property type="molecule type" value="Genomic_DNA"/>
</dbReference>
<dbReference type="GO" id="GO:0000027">
    <property type="term" value="P:ribosomal large subunit assembly"/>
    <property type="evidence" value="ECO:0007669"/>
    <property type="project" value="TreeGrafter"/>
</dbReference>
<protein>
    <recommendedName>
        <fullName evidence="4">60S ribosomal protein L6</fullName>
    </recommendedName>
</protein>
<reference evidence="6 7" key="1">
    <citation type="submission" date="2018-12" db="EMBL/GenBank/DDBJ databases">
        <authorList>
            <person name="Tiukova I."/>
            <person name="Dainat J."/>
        </authorList>
    </citation>
    <scope>NUCLEOTIDE SEQUENCE [LARGE SCALE GENOMIC DNA]</scope>
</reference>
<evidence type="ECO:0000256" key="1">
    <source>
        <dbReference type="ARBA" id="ARBA00010592"/>
    </source>
</evidence>
<organism evidence="6 7">
    <name type="scientific">Brettanomyces naardenensis</name>
    <name type="common">Yeast</name>
    <dbReference type="NCBI Taxonomy" id="13370"/>
    <lineage>
        <taxon>Eukaryota</taxon>
        <taxon>Fungi</taxon>
        <taxon>Dikarya</taxon>
        <taxon>Ascomycota</taxon>
        <taxon>Saccharomycotina</taxon>
        <taxon>Pichiomycetes</taxon>
        <taxon>Pichiales</taxon>
        <taxon>Pichiaceae</taxon>
        <taxon>Brettanomyces</taxon>
    </lineage>
</organism>
<dbReference type="InterPro" id="IPR041997">
    <property type="entry name" value="Ribosomal_eL6_KOW"/>
</dbReference>
<dbReference type="FunCoup" id="A0A448YNL9">
    <property type="interactions" value="1219"/>
</dbReference>
<dbReference type="CDD" id="cd13156">
    <property type="entry name" value="KOW_RPL6"/>
    <property type="match status" value="1"/>
</dbReference>
<dbReference type="PANTHER" id="PTHR10715:SF0">
    <property type="entry name" value="LARGE RIBOSOMAL SUBUNIT PROTEIN EL6"/>
    <property type="match status" value="1"/>
</dbReference>
<dbReference type="Pfam" id="PF01159">
    <property type="entry name" value="Ribosomal_L6e"/>
    <property type="match status" value="1"/>
</dbReference>
<gene>
    <name evidence="6" type="ORF">BRENAR_LOCUS3208</name>
</gene>
<evidence type="ECO:0000256" key="3">
    <source>
        <dbReference type="ARBA" id="ARBA00023274"/>
    </source>
</evidence>
<dbReference type="FunFam" id="2.30.30.30:FF:000014">
    <property type="entry name" value="60S ribosomal protein L6"/>
    <property type="match status" value="1"/>
</dbReference>
<dbReference type="PROSITE" id="PS01170">
    <property type="entry name" value="RIBOSOMAL_L6E"/>
    <property type="match status" value="1"/>
</dbReference>
<keyword evidence="2 4" id="KW-0689">Ribosomal protein</keyword>
<dbReference type="GO" id="GO:0003735">
    <property type="term" value="F:structural constituent of ribosome"/>
    <property type="evidence" value="ECO:0007669"/>
    <property type="project" value="InterPro"/>
</dbReference>
<dbReference type="OrthoDB" id="2436667at2759"/>
<dbReference type="InterPro" id="IPR049633">
    <property type="entry name" value="Ribosomal_eL6_CS"/>
</dbReference>
<keyword evidence="7" id="KW-1185">Reference proteome</keyword>
<proteinExistence type="inferred from homology"/>
<accession>A0A448YNL9</accession>
<evidence type="ECO:0000256" key="5">
    <source>
        <dbReference type="SAM" id="MobiDB-lite"/>
    </source>
</evidence>
<evidence type="ECO:0000256" key="2">
    <source>
        <dbReference type="ARBA" id="ARBA00022980"/>
    </source>
</evidence>
<dbReference type="InterPro" id="IPR008991">
    <property type="entry name" value="Translation_prot_SH3-like_sf"/>
</dbReference>
<feature type="compositionally biased region" description="Basic residues" evidence="5">
    <location>
        <begin position="18"/>
        <end position="28"/>
    </location>
</feature>
<dbReference type="InterPro" id="IPR000915">
    <property type="entry name" value="60S_ribosomal_eL6"/>
</dbReference>
<dbReference type="STRING" id="13370.A0A448YNL9"/>
<evidence type="ECO:0000313" key="6">
    <source>
        <dbReference type="EMBL" id="VEU22477.1"/>
    </source>
</evidence>
<sequence length="177" mass="19769">MSAPAAKWYKAQDEPVAKKTRKSARPQKLRKSLVPGTVLILLAGRFRGKRVVYLKPLEDSTLLVSGPFKVNGVPLRRVNARYVIATSTKVSLEGLDLGKFNVPYFAREKKSSSSKKSEADFFGEAGAKKVIKAERIEDQKVVDKFLITEVKKTPLLKQYLAASFSLKNGDRPHSMKF</sequence>
<dbReference type="InterPro" id="IPR014722">
    <property type="entry name" value="Rib_uL2_dom2"/>
</dbReference>